<dbReference type="AlphaFoldDB" id="A0A9N9XB43"/>
<dbReference type="PANTHER" id="PTHR45712">
    <property type="entry name" value="AGAP008170-PA"/>
    <property type="match status" value="1"/>
</dbReference>
<keyword evidence="2" id="KW-0677">Repeat</keyword>
<name>A0A9N9XB43_DIABA</name>
<evidence type="ECO:0000256" key="2">
    <source>
        <dbReference type="ARBA" id="ARBA00022737"/>
    </source>
</evidence>
<dbReference type="InterPro" id="IPR003591">
    <property type="entry name" value="Leu-rich_rpt_typical-subtyp"/>
</dbReference>
<dbReference type="InterPro" id="IPR050333">
    <property type="entry name" value="SLRP"/>
</dbReference>
<dbReference type="InterPro" id="IPR032675">
    <property type="entry name" value="LRR_dom_sf"/>
</dbReference>
<dbReference type="EMBL" id="OU898277">
    <property type="protein sequence ID" value="CAG9829012.1"/>
    <property type="molecule type" value="Genomic_DNA"/>
</dbReference>
<accession>A0A9N9XB43</accession>
<sequence length="360" mass="41813">MRNIQIFHVIALTAFILVEVSGEVLFKRGFYKAHKRGSKVTISDVESIDNVYFPNKTYLKLKAKIPVLFSGAVRRLPNLETLKLDYCEIVDVQIGSFSELPSLKTIALNDNEIEGIKSAVFNRLTITNLYLQRNRISFIETEAFDNLPNLNRIKLNSNLISFWDNNWFKNTPQLTELFIRRNSIRSLPSHAFKNLQNGKIIIYLSRNLITALSPDIFTDLKHCSQIWLDRNEIRDIQPNTFFQMESLEVLFLSSNFLGSVPKDLLKNLKNDLITLDLAHNNNLTCVDYEIVRRVKLTNLLKINKLDCDCIKTLKNKLVSANKSYEINSDCYTFIYFVYVCEIRTFHTSHVMFLLPTGYRY</sequence>
<evidence type="ECO:0000256" key="1">
    <source>
        <dbReference type="ARBA" id="ARBA00022614"/>
    </source>
</evidence>
<feature type="signal peptide" evidence="3">
    <location>
        <begin position="1"/>
        <end position="22"/>
    </location>
</feature>
<keyword evidence="1" id="KW-0433">Leucine-rich repeat</keyword>
<protein>
    <submittedName>
        <fullName evidence="4">Uncharacterized protein</fullName>
    </submittedName>
</protein>
<keyword evidence="5" id="KW-1185">Reference proteome</keyword>
<evidence type="ECO:0000313" key="4">
    <source>
        <dbReference type="EMBL" id="CAG9829012.1"/>
    </source>
</evidence>
<dbReference type="PANTHER" id="PTHR45712:SF22">
    <property type="entry name" value="INSULIN-LIKE GROWTH FACTOR-BINDING PROTEIN COMPLEX ACID LABILE SUBUNIT"/>
    <property type="match status" value="1"/>
</dbReference>
<dbReference type="OrthoDB" id="27267at2759"/>
<proteinExistence type="predicted"/>
<gene>
    <name evidence="4" type="ORF">DIABBA_LOCUS2880</name>
</gene>
<dbReference type="SMART" id="SM00369">
    <property type="entry name" value="LRR_TYP"/>
    <property type="match status" value="8"/>
</dbReference>
<reference evidence="4" key="1">
    <citation type="submission" date="2022-01" db="EMBL/GenBank/DDBJ databases">
        <authorList>
            <person name="King R."/>
        </authorList>
    </citation>
    <scope>NUCLEOTIDE SEQUENCE</scope>
</reference>
<dbReference type="Gene3D" id="3.80.10.10">
    <property type="entry name" value="Ribonuclease Inhibitor"/>
    <property type="match status" value="2"/>
</dbReference>
<dbReference type="Pfam" id="PF13855">
    <property type="entry name" value="LRR_8"/>
    <property type="match status" value="3"/>
</dbReference>
<dbReference type="Proteomes" id="UP001153709">
    <property type="component" value="Chromosome 2"/>
</dbReference>
<evidence type="ECO:0000256" key="3">
    <source>
        <dbReference type="SAM" id="SignalP"/>
    </source>
</evidence>
<organism evidence="4 5">
    <name type="scientific">Diabrotica balteata</name>
    <name type="common">Banded cucumber beetle</name>
    <dbReference type="NCBI Taxonomy" id="107213"/>
    <lineage>
        <taxon>Eukaryota</taxon>
        <taxon>Metazoa</taxon>
        <taxon>Ecdysozoa</taxon>
        <taxon>Arthropoda</taxon>
        <taxon>Hexapoda</taxon>
        <taxon>Insecta</taxon>
        <taxon>Pterygota</taxon>
        <taxon>Neoptera</taxon>
        <taxon>Endopterygota</taxon>
        <taxon>Coleoptera</taxon>
        <taxon>Polyphaga</taxon>
        <taxon>Cucujiformia</taxon>
        <taxon>Chrysomeloidea</taxon>
        <taxon>Chrysomelidae</taxon>
        <taxon>Galerucinae</taxon>
        <taxon>Diabroticina</taxon>
        <taxon>Diabroticites</taxon>
        <taxon>Diabrotica</taxon>
    </lineage>
</organism>
<dbReference type="SUPFAM" id="SSF52058">
    <property type="entry name" value="L domain-like"/>
    <property type="match status" value="1"/>
</dbReference>
<dbReference type="InterPro" id="IPR001611">
    <property type="entry name" value="Leu-rich_rpt"/>
</dbReference>
<keyword evidence="3" id="KW-0732">Signal</keyword>
<feature type="chain" id="PRO_5040489049" evidence="3">
    <location>
        <begin position="23"/>
        <end position="360"/>
    </location>
</feature>
<evidence type="ECO:0000313" key="5">
    <source>
        <dbReference type="Proteomes" id="UP001153709"/>
    </source>
</evidence>